<organism evidence="2">
    <name type="scientific">Ignisphaera aggregans</name>
    <dbReference type="NCBI Taxonomy" id="334771"/>
    <lineage>
        <taxon>Archaea</taxon>
        <taxon>Thermoproteota</taxon>
        <taxon>Thermoprotei</taxon>
        <taxon>Desulfurococcales</taxon>
        <taxon>Desulfurococcaceae</taxon>
        <taxon>Ignisphaera</taxon>
    </lineage>
</organism>
<dbReference type="Gene3D" id="3.40.50.300">
    <property type="entry name" value="P-loop containing nucleotide triphosphate hydrolases"/>
    <property type="match status" value="1"/>
</dbReference>
<proteinExistence type="predicted"/>
<dbReference type="GO" id="GO:0005524">
    <property type="term" value="F:ATP binding"/>
    <property type="evidence" value="ECO:0007669"/>
    <property type="project" value="InterPro"/>
</dbReference>
<gene>
    <name evidence="2" type="ORF">ENL47_06670</name>
</gene>
<dbReference type="InterPro" id="IPR027417">
    <property type="entry name" value="P-loop_NTPase"/>
</dbReference>
<evidence type="ECO:0000313" key="2">
    <source>
        <dbReference type="EMBL" id="HHR96483.1"/>
    </source>
</evidence>
<accession>A0A7C5UTS0</accession>
<name>A0A7C5UTS0_9CREN</name>
<dbReference type="Pfam" id="PF01637">
    <property type="entry name" value="ATPase_2"/>
    <property type="match status" value="1"/>
</dbReference>
<comment type="caution">
    <text evidence="2">The sequence shown here is derived from an EMBL/GenBank/DDBJ whole genome shotgun (WGS) entry which is preliminary data.</text>
</comment>
<protein>
    <submittedName>
        <fullName evidence="2">ATPase</fullName>
    </submittedName>
</protein>
<dbReference type="SUPFAM" id="SSF52540">
    <property type="entry name" value="P-loop containing nucleoside triphosphate hydrolases"/>
    <property type="match status" value="1"/>
</dbReference>
<reference evidence="2" key="1">
    <citation type="journal article" date="2020" name="mSystems">
        <title>Genome- and Community-Level Interaction Insights into Carbon Utilization and Element Cycling Functions of Hydrothermarchaeota in Hydrothermal Sediment.</title>
        <authorList>
            <person name="Zhou Z."/>
            <person name="Liu Y."/>
            <person name="Xu W."/>
            <person name="Pan J."/>
            <person name="Luo Z.H."/>
            <person name="Li M."/>
        </authorList>
    </citation>
    <scope>NUCLEOTIDE SEQUENCE [LARGE SCALE GENOMIC DNA]</scope>
    <source>
        <strain evidence="2">SpSt-1</strain>
    </source>
</reference>
<feature type="domain" description="ATPase" evidence="1">
    <location>
        <begin position="17"/>
        <end position="227"/>
    </location>
</feature>
<evidence type="ECO:0000259" key="1">
    <source>
        <dbReference type="Pfam" id="PF01637"/>
    </source>
</evidence>
<dbReference type="EMBL" id="DRUB01000129">
    <property type="protein sequence ID" value="HHR96483.1"/>
    <property type="molecule type" value="Genomic_DNA"/>
</dbReference>
<sequence>MFKRVKLSFVPGFEVEFSDRDRAVQQVVEWGEKSTWHPVVVFGPEGCGKTAWLKQAVEVLKEQMFDVVYVNPLHREYFAYTDVKEVVEKIAEVVADVTGYAPIKLADLAVFLVNQLLKRWRKKRVALLVDDVFQGIGLDKAEIYTKMLLNIIEYPPGPYEKIVVIVATSEGMSRWRIGRHRWAEIMPMWNMSRKGFEELYEKLLGSKPSFEDVWRLTGGNPEMLKTLYENKWNVDIVIDRYIKWKKLVPSFVEKWRKWLELAIEDPDNLWSLDTPEELVNELIARNLIVYDLYPRDQKLWIDEPPLEKDLEIGVGKHVAWQTPLHREAVRKALEKYR</sequence>
<dbReference type="InterPro" id="IPR011579">
    <property type="entry name" value="ATPase_dom"/>
</dbReference>
<dbReference type="AlphaFoldDB" id="A0A7C5UTS0"/>